<dbReference type="InterPro" id="IPR000169">
    <property type="entry name" value="Pept_cys_AS"/>
</dbReference>
<dbReference type="GO" id="GO:0005509">
    <property type="term" value="F:calcium ion binding"/>
    <property type="evidence" value="ECO:0007669"/>
    <property type="project" value="InterPro"/>
</dbReference>
<dbReference type="EMBL" id="NIRI02000076">
    <property type="protein sequence ID" value="KAG5441657.1"/>
    <property type="molecule type" value="Genomic_DNA"/>
</dbReference>
<dbReference type="InterPro" id="IPR036213">
    <property type="entry name" value="Calpain_III_sf"/>
</dbReference>
<reference evidence="12 13" key="1">
    <citation type="journal article" date="2018" name="Biotechnol. Adv.">
        <title>Improved genomic resources and new bioinformatic workflow for the carcinogenic parasite Clonorchis sinensis: Biotechnological implications.</title>
        <authorList>
            <person name="Wang D."/>
            <person name="Korhonen P.K."/>
            <person name="Gasser R.B."/>
            <person name="Young N.D."/>
        </authorList>
    </citation>
    <scope>NUCLEOTIDE SEQUENCE [LARGE SCALE GENOMIC DNA]</scope>
    <source>
        <strain evidence="12">Cs-k2</strain>
    </source>
</reference>
<dbReference type="PROSITE" id="PS50203">
    <property type="entry name" value="CALPAIN_CAT"/>
    <property type="match status" value="1"/>
</dbReference>
<keyword evidence="5 9" id="KW-0378">Hydrolase</keyword>
<feature type="active site" evidence="8 9">
    <location>
        <position position="320"/>
    </location>
</feature>
<dbReference type="Gene3D" id="3.90.70.10">
    <property type="entry name" value="Cysteine proteinases"/>
    <property type="match status" value="1"/>
</dbReference>
<keyword evidence="6 9" id="KW-0788">Thiol protease</keyword>
<dbReference type="InterPro" id="IPR022683">
    <property type="entry name" value="Calpain_III"/>
</dbReference>
<dbReference type="InterPro" id="IPR022682">
    <property type="entry name" value="Calpain_domain_III"/>
</dbReference>
<name>A0A8T1LWZ4_CLOSI</name>
<dbReference type="FunFam" id="3.90.70.10:FF:000001">
    <property type="entry name" value="Calpain-1 catalytic subunit"/>
    <property type="match status" value="1"/>
</dbReference>
<gene>
    <name evidence="12" type="ORF">CSKR_103203</name>
</gene>
<evidence type="ECO:0000256" key="6">
    <source>
        <dbReference type="ARBA" id="ARBA00022807"/>
    </source>
</evidence>
<dbReference type="InterPro" id="IPR033883">
    <property type="entry name" value="C2_III"/>
</dbReference>
<evidence type="ECO:0000256" key="5">
    <source>
        <dbReference type="ARBA" id="ARBA00022801"/>
    </source>
</evidence>
<evidence type="ECO:0000256" key="3">
    <source>
        <dbReference type="ARBA" id="ARBA00022723"/>
    </source>
</evidence>
<dbReference type="PANTHER" id="PTHR10183:SF433">
    <property type="entry name" value="CALPAIN-A-RELATED"/>
    <property type="match status" value="1"/>
</dbReference>
<dbReference type="CDD" id="cd00214">
    <property type="entry name" value="Calpain_III"/>
    <property type="match status" value="1"/>
</dbReference>
<dbReference type="SMART" id="SM00230">
    <property type="entry name" value="CysPc"/>
    <property type="match status" value="1"/>
</dbReference>
<dbReference type="Pfam" id="PF13833">
    <property type="entry name" value="EF-hand_8"/>
    <property type="match status" value="1"/>
</dbReference>
<sequence>MAALVGLRGPPLRTVPVRLRGNETARSYLRRLKDDRAVTRNKVHKSESLEQSRRWYAQEVAAQRGEGRLFEDPFFPADDSSIRRGGKRGCSEYDWLRPHEVTRDPKFIIDGISRFDVKQGEIGDCWFLAALSSLSIHPKLLDQVVPSGQTFNMQESKNDTTIPYCGMFWFRFWRFGQWCDVVVDDRLPTRRGRLVFMHSSDRDEFWSALLEKAYVKLLGTYEAMRGGNTAEAMEDFTGGLTELMDLGAKAPPDLFRIMERAHCRSSLMACSIDATPEQVESEGPYGLILGHAYSVTDVRTFMLVSSREPAKQVRLIRLRNPWGNDREWYGPWSDKSNEWNAISVSERKRIGLVFDNDGEFWMSYEDFVRYFSRLEFCHLGPETGHFGQPSRLEKPRGCWEMTIEVGEWIKYSTAGGCRNNERTFHMNPQFRVHVIDPDETDDDNTGTIIIGLMQMGRRENFQEHHTIGYALYRIPEDYPSGMLLPRSFFERNVSKCRSPAFINIREICGRHKLPPGEYMIIPSTFEPNQEAKFLLRIFSEKPCKTSELDDATTISHDEATGISTLGVDDETMLRLEAAFNDIAGPSGDIRATELRDILNASFTKEFPFNGFSSETARSMVALVDADLSGALGFAEFKKLWMDLRIWKSMFKKFDRDKNGSFDAFELRDVMRSLGFQVSNKVYNAIVQRYADSAGRIMFDDYILLLVRLVTVVETFKAQERLNDGRAVFGLEDFVRSTIYI</sequence>
<feature type="active site" evidence="8 9">
    <location>
        <position position="125"/>
    </location>
</feature>
<evidence type="ECO:0000259" key="11">
    <source>
        <dbReference type="PROSITE" id="PS50222"/>
    </source>
</evidence>
<evidence type="ECO:0000256" key="9">
    <source>
        <dbReference type="PROSITE-ProRule" id="PRU00239"/>
    </source>
</evidence>
<dbReference type="FunFam" id="2.60.120.380:FF:000001">
    <property type="entry name" value="Calpain-1 catalytic subunit"/>
    <property type="match status" value="1"/>
</dbReference>
<keyword evidence="2 9" id="KW-0645">Protease</keyword>
<keyword evidence="3" id="KW-0479">Metal-binding</keyword>
<feature type="domain" description="EF-hand" evidence="11">
    <location>
        <begin position="641"/>
        <end position="676"/>
    </location>
</feature>
<keyword evidence="4" id="KW-0677">Repeat</keyword>
<dbReference type="InterPro" id="IPR038765">
    <property type="entry name" value="Papain-like_cys_pep_sf"/>
</dbReference>
<keyword evidence="13" id="KW-1185">Reference proteome</keyword>
<dbReference type="Gene3D" id="1.10.238.10">
    <property type="entry name" value="EF-hand"/>
    <property type="match status" value="1"/>
</dbReference>
<dbReference type="Gene3D" id="2.60.120.380">
    <property type="match status" value="1"/>
</dbReference>
<dbReference type="InterPro" id="IPR002048">
    <property type="entry name" value="EF_hand_dom"/>
</dbReference>
<evidence type="ECO:0000256" key="2">
    <source>
        <dbReference type="ARBA" id="ARBA00022670"/>
    </source>
</evidence>
<dbReference type="CDD" id="cd16196">
    <property type="entry name" value="EFh_PEF_CalpA_B"/>
    <property type="match status" value="1"/>
</dbReference>
<dbReference type="GO" id="GO:0004198">
    <property type="term" value="F:calcium-dependent cysteine-type endopeptidase activity"/>
    <property type="evidence" value="ECO:0007669"/>
    <property type="project" value="InterPro"/>
</dbReference>
<organism evidence="12 13">
    <name type="scientific">Clonorchis sinensis</name>
    <name type="common">Chinese liver fluke</name>
    <dbReference type="NCBI Taxonomy" id="79923"/>
    <lineage>
        <taxon>Eukaryota</taxon>
        <taxon>Metazoa</taxon>
        <taxon>Spiralia</taxon>
        <taxon>Lophotrochozoa</taxon>
        <taxon>Platyhelminthes</taxon>
        <taxon>Trematoda</taxon>
        <taxon>Digenea</taxon>
        <taxon>Opisthorchiida</taxon>
        <taxon>Opisthorchiata</taxon>
        <taxon>Opisthorchiidae</taxon>
        <taxon>Clonorchis</taxon>
    </lineage>
</organism>
<evidence type="ECO:0000256" key="7">
    <source>
        <dbReference type="ARBA" id="ARBA00022837"/>
    </source>
</evidence>
<feature type="domain" description="Calpain catalytic" evidence="10">
    <location>
        <begin position="69"/>
        <end position="380"/>
    </location>
</feature>
<comment type="caution">
    <text evidence="12">The sequence shown here is derived from an EMBL/GenBank/DDBJ whole genome shotgun (WGS) entry which is preliminary data.</text>
</comment>
<dbReference type="Pfam" id="PF00648">
    <property type="entry name" value="Peptidase_C2"/>
    <property type="match status" value="1"/>
</dbReference>
<dbReference type="SUPFAM" id="SSF47473">
    <property type="entry name" value="EF-hand"/>
    <property type="match status" value="1"/>
</dbReference>
<dbReference type="SMART" id="SM00054">
    <property type="entry name" value="EFh"/>
    <property type="match status" value="2"/>
</dbReference>
<comment type="similarity">
    <text evidence="1">Belongs to the peptidase C2 family.</text>
</comment>
<dbReference type="PROSITE" id="PS50222">
    <property type="entry name" value="EF_HAND_2"/>
    <property type="match status" value="1"/>
</dbReference>
<dbReference type="PANTHER" id="PTHR10183">
    <property type="entry name" value="CALPAIN"/>
    <property type="match status" value="1"/>
</dbReference>
<keyword evidence="7" id="KW-0106">Calcium</keyword>
<evidence type="ECO:0000313" key="13">
    <source>
        <dbReference type="Proteomes" id="UP000286415"/>
    </source>
</evidence>
<evidence type="ECO:0000259" key="10">
    <source>
        <dbReference type="PROSITE" id="PS50203"/>
    </source>
</evidence>
<dbReference type="CDD" id="cd00044">
    <property type="entry name" value="CysPc"/>
    <property type="match status" value="1"/>
</dbReference>
<dbReference type="InterPro" id="IPR022684">
    <property type="entry name" value="Calpain_cysteine_protease"/>
</dbReference>
<evidence type="ECO:0000256" key="1">
    <source>
        <dbReference type="ARBA" id="ARBA00007623"/>
    </source>
</evidence>
<dbReference type="PROSITE" id="PS00139">
    <property type="entry name" value="THIOL_PROTEASE_CYS"/>
    <property type="match status" value="1"/>
</dbReference>
<evidence type="ECO:0000313" key="12">
    <source>
        <dbReference type="EMBL" id="KAG5441657.1"/>
    </source>
</evidence>
<protein>
    <submittedName>
        <fullName evidence="12">Calpain-B</fullName>
    </submittedName>
</protein>
<dbReference type="Proteomes" id="UP000286415">
    <property type="component" value="Unassembled WGS sequence"/>
</dbReference>
<dbReference type="GO" id="GO:0006508">
    <property type="term" value="P:proteolysis"/>
    <property type="evidence" value="ECO:0007669"/>
    <property type="project" value="UniProtKB-KW"/>
</dbReference>
<dbReference type="SUPFAM" id="SSF54001">
    <property type="entry name" value="Cysteine proteinases"/>
    <property type="match status" value="1"/>
</dbReference>
<dbReference type="OrthoDB" id="424753at2759"/>
<dbReference type="Pfam" id="PF13405">
    <property type="entry name" value="EF-hand_6"/>
    <property type="match status" value="1"/>
</dbReference>
<dbReference type="InterPro" id="IPR001300">
    <property type="entry name" value="Peptidase_C2_calpain_cat"/>
</dbReference>
<dbReference type="Pfam" id="PF01067">
    <property type="entry name" value="Calpain_III"/>
    <property type="match status" value="1"/>
</dbReference>
<proteinExistence type="inferred from homology"/>
<evidence type="ECO:0000256" key="4">
    <source>
        <dbReference type="ARBA" id="ARBA00022737"/>
    </source>
</evidence>
<reference evidence="12 13" key="2">
    <citation type="journal article" date="2021" name="Genomics">
        <title>High-quality reference genome for Clonorchis sinensis.</title>
        <authorList>
            <person name="Young N.D."/>
            <person name="Stroehlein A.J."/>
            <person name="Kinkar L."/>
            <person name="Wang T."/>
            <person name="Sohn W.M."/>
            <person name="Chang B.C.H."/>
            <person name="Kaur P."/>
            <person name="Weisz D."/>
            <person name="Dudchenko O."/>
            <person name="Aiden E.L."/>
            <person name="Korhonen P.K."/>
            <person name="Gasser R.B."/>
        </authorList>
    </citation>
    <scope>NUCLEOTIDE SEQUENCE [LARGE SCALE GENOMIC DNA]</scope>
    <source>
        <strain evidence="12">Cs-k2</strain>
    </source>
</reference>
<evidence type="ECO:0000256" key="8">
    <source>
        <dbReference type="PIRSR" id="PIRSR622684-1"/>
    </source>
</evidence>
<dbReference type="SMART" id="SM00720">
    <property type="entry name" value="calpain_III"/>
    <property type="match status" value="1"/>
</dbReference>
<dbReference type="PRINTS" id="PR00704">
    <property type="entry name" value="CALPAIN"/>
</dbReference>
<accession>A0A8T1LWZ4</accession>
<dbReference type="GO" id="GO:0005737">
    <property type="term" value="C:cytoplasm"/>
    <property type="evidence" value="ECO:0007669"/>
    <property type="project" value="TreeGrafter"/>
</dbReference>
<dbReference type="SUPFAM" id="SSF49758">
    <property type="entry name" value="Calpain large subunit, middle domain (domain III)"/>
    <property type="match status" value="1"/>
</dbReference>
<dbReference type="AlphaFoldDB" id="A0A8T1LWZ4"/>
<feature type="active site" evidence="8 9">
    <location>
        <position position="291"/>
    </location>
</feature>
<dbReference type="InterPro" id="IPR011992">
    <property type="entry name" value="EF-hand-dom_pair"/>
</dbReference>